<dbReference type="Pfam" id="PF00664">
    <property type="entry name" value="ABC_membrane"/>
    <property type="match status" value="2"/>
</dbReference>
<keyword evidence="5 8" id="KW-1133">Transmembrane helix</keyword>
<feature type="transmembrane region" description="Helical" evidence="8">
    <location>
        <begin position="713"/>
        <end position="735"/>
    </location>
</feature>
<dbReference type="PANTHER" id="PTHR24221:SF590">
    <property type="entry name" value="COMPONENT LINKED WITH THE ASSEMBLY OF CYTOCHROME' TRANSPORT TRANSMEMBRANE ATP-BINDING PROTEIN ABC TRANSPORTER CYDD-RELATED"/>
    <property type="match status" value="1"/>
</dbReference>
<evidence type="ECO:0000256" key="2">
    <source>
        <dbReference type="ARBA" id="ARBA00022692"/>
    </source>
</evidence>
<dbReference type="Gene3D" id="3.40.50.300">
    <property type="entry name" value="P-loop containing nucleotide triphosphate hydrolases"/>
    <property type="match status" value="2"/>
</dbReference>
<accession>A0ABZ1NUL8</accession>
<evidence type="ECO:0000313" key="12">
    <source>
        <dbReference type="Proteomes" id="UP001341259"/>
    </source>
</evidence>
<feature type="transmembrane region" description="Helical" evidence="8">
    <location>
        <begin position="274"/>
        <end position="291"/>
    </location>
</feature>
<feature type="transmembrane region" description="Helical" evidence="8">
    <location>
        <begin position="17"/>
        <end position="41"/>
    </location>
</feature>
<dbReference type="InterPro" id="IPR011527">
    <property type="entry name" value="ABC1_TM_dom"/>
</dbReference>
<dbReference type="Gene3D" id="1.20.1560.10">
    <property type="entry name" value="ABC transporter type 1, transmembrane domain"/>
    <property type="match status" value="2"/>
</dbReference>
<evidence type="ECO:0000256" key="8">
    <source>
        <dbReference type="SAM" id="Phobius"/>
    </source>
</evidence>
<dbReference type="RefSeq" id="WP_328340831.1">
    <property type="nucleotide sequence ID" value="NZ_CP107906.1"/>
</dbReference>
<feature type="transmembrane region" description="Helical" evidence="8">
    <location>
        <begin position="825"/>
        <end position="847"/>
    </location>
</feature>
<dbReference type="PROSITE" id="PS50929">
    <property type="entry name" value="ABC_TM1F"/>
    <property type="match status" value="2"/>
</dbReference>
<dbReference type="InterPro" id="IPR039421">
    <property type="entry name" value="Type_1_exporter"/>
</dbReference>
<keyword evidence="4" id="KW-0067">ATP-binding</keyword>
<feature type="domain" description="ABC transporter" evidence="9">
    <location>
        <begin position="916"/>
        <end position="1151"/>
    </location>
</feature>
<evidence type="ECO:0000259" key="9">
    <source>
        <dbReference type="PROSITE" id="PS50893"/>
    </source>
</evidence>
<evidence type="ECO:0000256" key="6">
    <source>
        <dbReference type="ARBA" id="ARBA00023136"/>
    </source>
</evidence>
<feature type="transmembrane region" description="Helical" evidence="8">
    <location>
        <begin position="161"/>
        <end position="181"/>
    </location>
</feature>
<evidence type="ECO:0000256" key="4">
    <source>
        <dbReference type="ARBA" id="ARBA00022840"/>
    </source>
</evidence>
<dbReference type="SUPFAM" id="SSF90123">
    <property type="entry name" value="ABC transporter transmembrane region"/>
    <property type="match status" value="2"/>
</dbReference>
<dbReference type="Pfam" id="PF00005">
    <property type="entry name" value="ABC_tran"/>
    <property type="match status" value="2"/>
</dbReference>
<evidence type="ECO:0000259" key="10">
    <source>
        <dbReference type="PROSITE" id="PS50929"/>
    </source>
</evidence>
<keyword evidence="6 8" id="KW-0472">Membrane</keyword>
<comment type="subcellular location">
    <subcellularLocation>
        <location evidence="1">Cell membrane</location>
        <topology evidence="1">Multi-pass membrane protein</topology>
    </subcellularLocation>
</comment>
<dbReference type="InterPro" id="IPR014223">
    <property type="entry name" value="ABC_CydC/D"/>
</dbReference>
<keyword evidence="2 8" id="KW-0812">Transmembrane</keyword>
<reference evidence="11 12" key="1">
    <citation type="submission" date="2022-10" db="EMBL/GenBank/DDBJ databases">
        <title>The complete genomes of actinobacterial strains from the NBC collection.</title>
        <authorList>
            <person name="Joergensen T.S."/>
            <person name="Alvarez Arevalo M."/>
            <person name="Sterndorff E.B."/>
            <person name="Faurdal D."/>
            <person name="Vuksanovic O."/>
            <person name="Mourched A.-S."/>
            <person name="Charusanti P."/>
            <person name="Shaw S."/>
            <person name="Blin K."/>
            <person name="Weber T."/>
        </authorList>
    </citation>
    <scope>NUCLEOTIDE SEQUENCE [LARGE SCALE GENOMIC DNA]</scope>
    <source>
        <strain evidence="11 12">NBC_00456</strain>
    </source>
</reference>
<keyword evidence="12" id="KW-1185">Reference proteome</keyword>
<feature type="domain" description="ABC transporter" evidence="9">
    <location>
        <begin position="332"/>
        <end position="567"/>
    </location>
</feature>
<feature type="transmembrane region" description="Helical" evidence="8">
    <location>
        <begin position="598"/>
        <end position="621"/>
    </location>
</feature>
<feature type="transmembrane region" description="Helical" evidence="8">
    <location>
        <begin position="240"/>
        <end position="268"/>
    </location>
</feature>
<evidence type="ECO:0000313" key="11">
    <source>
        <dbReference type="EMBL" id="WUG95459.1"/>
    </source>
</evidence>
<dbReference type="CDD" id="cd18584">
    <property type="entry name" value="ABC_6TM_AarD_CydD"/>
    <property type="match status" value="1"/>
</dbReference>
<feature type="transmembrane region" description="Helical" evidence="8">
    <location>
        <begin position="135"/>
        <end position="155"/>
    </location>
</feature>
<organism evidence="11 12">
    <name type="scientific">Streptomyces violaceus</name>
    <name type="common">Streptomyces venezuelae</name>
    <dbReference type="NCBI Taxonomy" id="1936"/>
    <lineage>
        <taxon>Bacteria</taxon>
        <taxon>Bacillati</taxon>
        <taxon>Actinomycetota</taxon>
        <taxon>Actinomycetes</taxon>
        <taxon>Kitasatosporales</taxon>
        <taxon>Streptomycetaceae</taxon>
        <taxon>Streptomyces</taxon>
    </lineage>
</organism>
<dbReference type="InterPro" id="IPR027417">
    <property type="entry name" value="P-loop_NTPase"/>
</dbReference>
<evidence type="ECO:0000256" key="1">
    <source>
        <dbReference type="ARBA" id="ARBA00004651"/>
    </source>
</evidence>
<dbReference type="Proteomes" id="UP001341259">
    <property type="component" value="Chromosome"/>
</dbReference>
<feature type="transmembrane region" description="Helical" evidence="8">
    <location>
        <begin position="741"/>
        <end position="761"/>
    </location>
</feature>
<feature type="region of interest" description="Disordered" evidence="7">
    <location>
        <begin position="561"/>
        <end position="580"/>
    </location>
</feature>
<dbReference type="PROSITE" id="PS00211">
    <property type="entry name" value="ABC_TRANSPORTER_1"/>
    <property type="match status" value="2"/>
</dbReference>
<dbReference type="SUPFAM" id="SSF52540">
    <property type="entry name" value="P-loop containing nucleoside triphosphate hydrolases"/>
    <property type="match status" value="2"/>
</dbReference>
<sequence length="1162" mass="121888">MKPIDPRLLRYARATRVFLGAVIALGAVGAGLVIAQAMLIAEVVVSAFEHRMAVAELGTPLLLLAAVAAGRALVGWLTELAAHRASAAVKSELRGRLLERSVRLGPGWLSGQRTGSLVALATRGVDALDDYFSRYLPQLGLAVVVPVAVLARIVTEDWVSAAIIVGTLPLIPVFMVLIGWATQSRMDRQWRLLSQLSGHFLDVVAGLPTLKVFGRAKAQAESIRRITGEYRRATMRTLRIAFISSFALELLATISVALVAVTIGMRLVHGEMDLYIGLVILILAPEAYLPLRQVGAQYHAAAEGLAAAEEIFEVLETPVPASGSETVPAGALAFEGVTVRYPGRAADAVADVSFTVEPGETVALVGPSGAGKSTLLSVLLGFVRPAEGRVRAGGVDLADADLEQWRSRIAWVPQRPHLYAGTIAENVRLARPDADDNDVRRALRDAGALEFVDALPEGVDTVLGEDGAGLSAGQRQRLALARAFLADRPVLLLDEPTAALDGATEAEVVAAVRRLSAGRTVLLVVHRPALLGVADRVVRLAGPETTAVPLAPALAPKPGSVEGALPAPVDPAEPGGESASGDLLTRVRAMSGARRGRLGLALLLGSLALGSAVGLMATSGWLISRASQQPPVLYLMMAVTATRAFGIGRAVFRYAERLVSHDAVLRMLADTRVAVFRRLERLAPAGLRRIRRGDLLSRLVADVDALQDYWLRWLLPAGAAVVVSAASVGFTAWLLPEAGAVLAAGLLAAGVGVPLITGAVARRAEHRLAPARGVLATRVADLLTGTAELTVAGALPARTAGAREADGALTRIASRAATATALGDGLTALISGLTVTAAALVGAQAVVAGRLDGVTMAVVVLTPLAAFEAVLGLPLAVQYRQRVLRSAERVYEVLDAPEPVGEPKRPRQAPASPFPVAVKGLTARYEGQDRDALAGLDLTLEEGRRVAVVGPSGSGKTTLAQLLLRFLDARAGAYTLAGVDAYALHSDDVRKLVGLCAQDAHLFDSSLRENLLLAKKDATEDELRAALGRARLLDWAQGLPDGLDTLVGEHGARLSGGQRQRLALARALLADFPVLVLDEPAEHLDLPTADALTADLLAATEGRTTLLITHRLAGLEAVDEVLVLDRGRVVQLGSYPDLVAVDGPLREMAEREAASEELAGAR</sequence>
<feature type="transmembrane region" description="Helical" evidence="8">
    <location>
        <begin position="633"/>
        <end position="652"/>
    </location>
</feature>
<protein>
    <submittedName>
        <fullName evidence="11">Thiol reductant ABC exporter subunit CydD</fullName>
    </submittedName>
</protein>
<proteinExistence type="predicted"/>
<evidence type="ECO:0000256" key="7">
    <source>
        <dbReference type="SAM" id="MobiDB-lite"/>
    </source>
</evidence>
<dbReference type="CDD" id="cd03228">
    <property type="entry name" value="ABCC_MRP_Like"/>
    <property type="match status" value="1"/>
</dbReference>
<dbReference type="InterPro" id="IPR003593">
    <property type="entry name" value="AAA+_ATPase"/>
</dbReference>
<dbReference type="InterPro" id="IPR003439">
    <property type="entry name" value="ABC_transporter-like_ATP-bd"/>
</dbReference>
<evidence type="ECO:0000256" key="5">
    <source>
        <dbReference type="ARBA" id="ARBA00022989"/>
    </source>
</evidence>
<dbReference type="InterPro" id="IPR036640">
    <property type="entry name" value="ABC1_TM_sf"/>
</dbReference>
<dbReference type="InterPro" id="IPR014216">
    <property type="entry name" value="ABC_transptr_CydD"/>
</dbReference>
<dbReference type="PANTHER" id="PTHR24221">
    <property type="entry name" value="ATP-BINDING CASSETTE SUB-FAMILY B"/>
    <property type="match status" value="1"/>
</dbReference>
<feature type="domain" description="ABC transmembrane type-1" evidence="10">
    <location>
        <begin position="600"/>
        <end position="882"/>
    </location>
</feature>
<dbReference type="EMBL" id="CP107906">
    <property type="protein sequence ID" value="WUG95459.1"/>
    <property type="molecule type" value="Genomic_DNA"/>
</dbReference>
<evidence type="ECO:0000256" key="3">
    <source>
        <dbReference type="ARBA" id="ARBA00022741"/>
    </source>
</evidence>
<dbReference type="SMART" id="SM00382">
    <property type="entry name" value="AAA"/>
    <property type="match status" value="2"/>
</dbReference>
<name>A0ABZ1NUL8_STRVL</name>
<dbReference type="PROSITE" id="PS50893">
    <property type="entry name" value="ABC_TRANSPORTER_2"/>
    <property type="match status" value="2"/>
</dbReference>
<feature type="domain" description="ABC transmembrane type-1" evidence="10">
    <location>
        <begin position="21"/>
        <end position="303"/>
    </location>
</feature>
<feature type="transmembrane region" description="Helical" evidence="8">
    <location>
        <begin position="853"/>
        <end position="877"/>
    </location>
</feature>
<gene>
    <name evidence="11" type="primary">cydD</name>
    <name evidence="11" type="ORF">OHB29_21825</name>
</gene>
<dbReference type="NCBIfam" id="TIGR02857">
    <property type="entry name" value="CydD"/>
    <property type="match status" value="1"/>
</dbReference>
<feature type="transmembrane region" description="Helical" evidence="8">
    <location>
        <begin position="61"/>
        <end position="82"/>
    </location>
</feature>
<dbReference type="NCBIfam" id="TIGR02868">
    <property type="entry name" value="CydC"/>
    <property type="match status" value="1"/>
</dbReference>
<keyword evidence="3" id="KW-0547">Nucleotide-binding</keyword>
<dbReference type="InterPro" id="IPR017871">
    <property type="entry name" value="ABC_transporter-like_CS"/>
</dbReference>